<evidence type="ECO:0000313" key="3">
    <source>
        <dbReference type="EMBL" id="PWN34667.1"/>
    </source>
</evidence>
<keyword evidence="4" id="KW-1185">Reference proteome</keyword>
<gene>
    <name evidence="3" type="ORF">FA14DRAFT_160175</name>
</gene>
<dbReference type="AlphaFoldDB" id="A0A316VAN6"/>
<sequence>MDASSVSMEPSSTEQIEENNPSPSSSLQLPMKVVEQIWGYLSIRDRVNVQGVSKAWRDHSRTNAYIWKNMLHLENDDQHDRPDICRDMRILLHAGKWTKMNFSSLAISLQTSTKEQIQASKHLLDLLPQMKVQNLVITSKTSAIFDCLSNMRQQNTLHEFESISGLYCLPETEREECIDFLYARMEALDLEDYPIVWTLLESRLKKAKASQDRALFKAVSKCSRLRSLILDVDCDVLSDLSQDMPISQCKLDILSVQNTTGEPASFLITKHYQSKYAMVKKARVIDLVDYEKIKCKKMLSKILSEASQTLEYFSVNLDTPSLGDECDRPNCDCITDSVARIAKLPNLFFLWMNVESSKKPAAKLRCPKLKFLRTNTMQSMHFFTEIPSIETLFITGTQSMDGDSWTLLSNIAADRLHTLYIYSDCLLEAQFFDFFLQAEKYPHLRKIVVLASLDPLFRLRINNFYNLSATQLYSVRKIDTLIWQCAKEDEYPGIDTRDYMREHFSPNFRCVKQVSDDPINEMEYSTELMGEFVRCKLIDKMNHFQQFLQREHQAWPFINPDSAISSDTLADLFADAQIAGDSLARASSPCESFYFYEEDEQDSNDFSLDSNSDEAI</sequence>
<protein>
    <recommendedName>
        <fullName evidence="2">F-box domain-containing protein</fullName>
    </recommendedName>
</protein>
<dbReference type="Pfam" id="PF12937">
    <property type="entry name" value="F-box-like"/>
    <property type="match status" value="1"/>
</dbReference>
<dbReference type="PROSITE" id="PS50181">
    <property type="entry name" value="FBOX"/>
    <property type="match status" value="1"/>
</dbReference>
<dbReference type="EMBL" id="KZ819603">
    <property type="protein sequence ID" value="PWN34667.1"/>
    <property type="molecule type" value="Genomic_DNA"/>
</dbReference>
<dbReference type="OrthoDB" id="10434796at2759"/>
<dbReference type="Gene3D" id="1.20.1280.50">
    <property type="match status" value="1"/>
</dbReference>
<dbReference type="InParanoid" id="A0A316VAN6"/>
<proteinExistence type="predicted"/>
<dbReference type="SUPFAM" id="SSF81383">
    <property type="entry name" value="F-box domain"/>
    <property type="match status" value="1"/>
</dbReference>
<evidence type="ECO:0000256" key="1">
    <source>
        <dbReference type="SAM" id="MobiDB-lite"/>
    </source>
</evidence>
<dbReference type="InterPro" id="IPR036047">
    <property type="entry name" value="F-box-like_dom_sf"/>
</dbReference>
<feature type="compositionally biased region" description="Polar residues" evidence="1">
    <location>
        <begin position="1"/>
        <end position="14"/>
    </location>
</feature>
<reference evidence="3 4" key="1">
    <citation type="journal article" date="2018" name="Mol. Biol. Evol.">
        <title>Broad Genomic Sampling Reveals a Smut Pathogenic Ancestry of the Fungal Clade Ustilaginomycotina.</title>
        <authorList>
            <person name="Kijpornyongpan T."/>
            <person name="Mondo S.J."/>
            <person name="Barry K."/>
            <person name="Sandor L."/>
            <person name="Lee J."/>
            <person name="Lipzen A."/>
            <person name="Pangilinan J."/>
            <person name="LaButti K."/>
            <person name="Hainaut M."/>
            <person name="Henrissat B."/>
            <person name="Grigoriev I.V."/>
            <person name="Spatafora J.W."/>
            <person name="Aime M.C."/>
        </authorList>
    </citation>
    <scope>NUCLEOTIDE SEQUENCE [LARGE SCALE GENOMIC DNA]</scope>
    <source>
        <strain evidence="3 4">MCA 3882</strain>
    </source>
</reference>
<evidence type="ECO:0000259" key="2">
    <source>
        <dbReference type="PROSITE" id="PS50181"/>
    </source>
</evidence>
<accession>A0A316VAN6</accession>
<feature type="domain" description="F-box" evidence="2">
    <location>
        <begin position="23"/>
        <end position="70"/>
    </location>
</feature>
<evidence type="ECO:0000313" key="4">
    <source>
        <dbReference type="Proteomes" id="UP000245771"/>
    </source>
</evidence>
<dbReference type="GeneID" id="37020336"/>
<dbReference type="InterPro" id="IPR001810">
    <property type="entry name" value="F-box_dom"/>
</dbReference>
<dbReference type="Proteomes" id="UP000245771">
    <property type="component" value="Unassembled WGS sequence"/>
</dbReference>
<name>A0A316VAN6_9BASI</name>
<dbReference type="RefSeq" id="XP_025354969.1">
    <property type="nucleotide sequence ID" value="XM_025498555.1"/>
</dbReference>
<organism evidence="3 4">
    <name type="scientific">Meira miltonrushii</name>
    <dbReference type="NCBI Taxonomy" id="1280837"/>
    <lineage>
        <taxon>Eukaryota</taxon>
        <taxon>Fungi</taxon>
        <taxon>Dikarya</taxon>
        <taxon>Basidiomycota</taxon>
        <taxon>Ustilaginomycotina</taxon>
        <taxon>Exobasidiomycetes</taxon>
        <taxon>Exobasidiales</taxon>
        <taxon>Brachybasidiaceae</taxon>
        <taxon>Meira</taxon>
    </lineage>
</organism>
<feature type="region of interest" description="Disordered" evidence="1">
    <location>
        <begin position="1"/>
        <end position="27"/>
    </location>
</feature>